<feature type="compositionally biased region" description="Polar residues" evidence="2">
    <location>
        <begin position="1387"/>
        <end position="1398"/>
    </location>
</feature>
<dbReference type="PROSITE" id="PS00028">
    <property type="entry name" value="ZINC_FINGER_C2H2_1"/>
    <property type="match status" value="9"/>
</dbReference>
<dbReference type="PANTHER" id="PTHR12451:SF0">
    <property type="entry name" value="ZINC FINGER PROTEIN CASTOR HOMOLOG 1"/>
    <property type="match status" value="1"/>
</dbReference>
<feature type="region of interest" description="Disordered" evidence="2">
    <location>
        <begin position="66"/>
        <end position="112"/>
    </location>
</feature>
<dbReference type="InterPro" id="IPR040373">
    <property type="entry name" value="CASZ1"/>
</dbReference>
<feature type="region of interest" description="Disordered" evidence="2">
    <location>
        <begin position="124"/>
        <end position="196"/>
    </location>
</feature>
<evidence type="ECO:0000256" key="2">
    <source>
        <dbReference type="SAM" id="MobiDB-lite"/>
    </source>
</evidence>
<dbReference type="Proteomes" id="UP001497623">
    <property type="component" value="Unassembled WGS sequence"/>
</dbReference>
<name>A0AAV2PXB6_MEGNR</name>
<dbReference type="GO" id="GO:0008270">
    <property type="term" value="F:zinc ion binding"/>
    <property type="evidence" value="ECO:0007669"/>
    <property type="project" value="UniProtKB-KW"/>
</dbReference>
<dbReference type="GO" id="GO:0045944">
    <property type="term" value="P:positive regulation of transcription by RNA polymerase II"/>
    <property type="evidence" value="ECO:0007669"/>
    <property type="project" value="TreeGrafter"/>
</dbReference>
<organism evidence="4 5">
    <name type="scientific">Meganyctiphanes norvegica</name>
    <name type="common">Northern krill</name>
    <name type="synonym">Thysanopoda norvegica</name>
    <dbReference type="NCBI Taxonomy" id="48144"/>
    <lineage>
        <taxon>Eukaryota</taxon>
        <taxon>Metazoa</taxon>
        <taxon>Ecdysozoa</taxon>
        <taxon>Arthropoda</taxon>
        <taxon>Crustacea</taxon>
        <taxon>Multicrustacea</taxon>
        <taxon>Malacostraca</taxon>
        <taxon>Eumalacostraca</taxon>
        <taxon>Eucarida</taxon>
        <taxon>Euphausiacea</taxon>
        <taxon>Euphausiidae</taxon>
        <taxon>Meganyctiphanes</taxon>
    </lineage>
</organism>
<feature type="compositionally biased region" description="Basic and acidic residues" evidence="2">
    <location>
        <begin position="1116"/>
        <end position="1126"/>
    </location>
</feature>
<keyword evidence="5" id="KW-1185">Reference proteome</keyword>
<evidence type="ECO:0000313" key="5">
    <source>
        <dbReference type="Proteomes" id="UP001497623"/>
    </source>
</evidence>
<dbReference type="GO" id="GO:0000981">
    <property type="term" value="F:DNA-binding transcription factor activity, RNA polymerase II-specific"/>
    <property type="evidence" value="ECO:0007669"/>
    <property type="project" value="TreeGrafter"/>
</dbReference>
<sequence>MLSLPLGFAAAAANSIQYTMAAHMSDIGDNHHHLEGMVHTSSSPPNTMTHVSDVEEVHHHQEGMVDGTADDSEDHINADDAGPSVMDGECEDPGPSYMGDNAGVGGPADMEEGEDDEIIEDVEVHHSTPSPPTNTSRITPVSPSHLMPPSNFISDESTSQTMPSSNFASDDEDMEEKSMGGTGMGTDMDSTDMEDEDPASNILLKLMLSARLGKLLESLQNNNGGVGGGDEERGEPPTPPHTPQREGPPGSFPEGVPRLNLPPHALDPLQQQALHQRMLLGSGNLQSLLQLAALQEGKHLGVPLPPTLDAHKGSSTPTTPTSTGMNSGLACLSLGLNSPTLLQSGLGGGLVGIRDPLTKPNIDFTRYVTPFSSALECGNGACREQNLREHFHCIECNNKVFSKKEEMIRHFKWHKKRDESLQHGFMRYSPTDDCSDRFYNCSHNSKQTHYHCLKDGCNKVYISTSDVQMHANYHRKDSAIMQEGFQRFRGSENCGLPTCPYSGQRTTHFHCIRAPCNFTFKNKADMEKHKSYHVKDEQLSKDGFKKFMKNEECPYEGCKFSRIVNHIHCIRQDCNYVLHSSGQILAHKRKHDRQDHEHAYRKYKLAQTYLGVPEGHPALSPLLHDAMRMGSPVTGSFGPPDLRGEDSSSPLGSYSAPGTPVPPIPPPGVGIRPVTPNLLMGQFPLPPGPPGVESQQTTLARLLSLGPPHAHGMFPVSSANSITSTTASSSSGPCSPVDLSIGVGMSGSRDDRDWEKWVRWHGPENACRTGCELAGVEHWHCDDCETVFRGYETARDHGRIHEQQAIITEDHYTRILGDEEHPPCSPNCSMKNVEHYHCNWESCGEVIPESGDKPFRRLEHFRMHDFARRLPLGGPGSTSPLGMASITSIDDMFKRKRGRPPKNRIIELPVSSSHNSPQAIFTSFKLPKSSPPPLNLLGMQMGLQPGPQMVQHIRPQSMTPLGHLANMGRDGHITPPGLTIPTSNAGDRVHTNIVFLPLNGPVTINPPQPQAKVENGFHSWPEGGSCPDQLCPLSRRRHFHCAHSRCLYVTAHADVLPLHAQDFHENMPIPEGFIAIDRNIDCRAPTCQSNKVNKHFHCIRCGYSFVRYETLESHAEKHQQEDEGVHRHSLGPVSPIYLKKQPSAPDSPMEPPSSSTDSPNKGLDLSPPVIKSSGIFYPLSPFPITPRNSNINQSGVRMLNPQANQPGALVTGIPPSSRPQTTTTFTLPVSGCLTITRQSPQHFSPSPLKMEKMEEGESESSNNHSNEQAEGISQPSLTEQQAAVTAAMLVGSSWLSQEKHPQYSDENSCGRPFCKLKKKEHFHCYICNQAFSEHEKIRPHLLKHAAGGPLITSEDVEGKEENYEQNDENKGPIFVKAENSDHPFSPRSPNSTNDSSIGGSAMATSSTSPCPPTSGPQLVQQLGPQLGPHFTLAPNIPGFPSPFGPHLGFPGHLPHMLPPAAWPGVHPALAAMVQQGLIPPGIRPNGDLTHTTQSGHAASLMASNLGLFGKRLGDNDLMMSQEAKKIRSSQHSIRMLKDEPIPEGFIRYRFNEDCAYPHCGYREHQTHFHCLRKDCGYSFCDKTRFVQHTARHERLDTLMGGDFVQFRSNVSCGRPDCVYASMIGQQQNKASHFHCIKCEYVCTDTNKVVAHRRQHQKRDSINAAGFEKFTPSQPCGVQGCNHNQKQTHYHCLKCHYSVLGLSQMSAHRFRHLD</sequence>
<feature type="compositionally biased region" description="Basic and acidic residues" evidence="2">
    <location>
        <begin position="1359"/>
        <end position="1370"/>
    </location>
</feature>
<keyword evidence="1" id="KW-0862">Zinc</keyword>
<feature type="region of interest" description="Disordered" evidence="2">
    <location>
        <begin position="1353"/>
        <end position="1416"/>
    </location>
</feature>
<protein>
    <recommendedName>
        <fullName evidence="3">C2H2-type domain-containing protein</fullName>
    </recommendedName>
</protein>
<feature type="region of interest" description="Disordered" evidence="2">
    <location>
        <begin position="219"/>
        <end position="264"/>
    </location>
</feature>
<feature type="compositionally biased region" description="Polar residues" evidence="2">
    <location>
        <begin position="133"/>
        <end position="142"/>
    </location>
</feature>
<feature type="compositionally biased region" description="Polar residues" evidence="2">
    <location>
        <begin position="1271"/>
        <end position="1280"/>
    </location>
</feature>
<feature type="domain" description="C2H2-type" evidence="3">
    <location>
        <begin position="1322"/>
        <end position="1349"/>
    </location>
</feature>
<dbReference type="EMBL" id="CAXKWB010001714">
    <property type="protein sequence ID" value="CAL4065187.1"/>
    <property type="molecule type" value="Genomic_DNA"/>
</dbReference>
<dbReference type="PANTHER" id="PTHR12451">
    <property type="entry name" value="TRANSCRIPTION FACTOR CASTOR PROTEIN MING -RELATED"/>
    <property type="match status" value="1"/>
</dbReference>
<dbReference type="SMART" id="SM00355">
    <property type="entry name" value="ZnF_C2H2"/>
    <property type="match status" value="12"/>
</dbReference>
<feature type="region of interest" description="Disordered" evidence="2">
    <location>
        <begin position="1116"/>
        <end position="1167"/>
    </location>
</feature>
<dbReference type="PROSITE" id="PS50157">
    <property type="entry name" value="ZINC_FINGER_C2H2_2"/>
    <property type="match status" value="4"/>
</dbReference>
<feature type="domain" description="C2H2-type" evidence="3">
    <location>
        <begin position="1096"/>
        <end position="1123"/>
    </location>
</feature>
<dbReference type="GO" id="GO:0045664">
    <property type="term" value="P:regulation of neuron differentiation"/>
    <property type="evidence" value="ECO:0007669"/>
    <property type="project" value="TreeGrafter"/>
</dbReference>
<feature type="domain" description="C2H2-type" evidence="3">
    <location>
        <begin position="1568"/>
        <end position="1597"/>
    </location>
</feature>
<feature type="domain" description="C2H2-type" evidence="3">
    <location>
        <begin position="509"/>
        <end position="538"/>
    </location>
</feature>
<proteinExistence type="predicted"/>
<comment type="caution">
    <text evidence="4">The sequence shown here is derived from an EMBL/GenBank/DDBJ whole genome shotgun (WGS) entry which is preliminary data.</text>
</comment>
<feature type="region of interest" description="Disordered" evidence="2">
    <location>
        <begin position="1236"/>
        <end position="1280"/>
    </location>
</feature>
<gene>
    <name evidence="4" type="ORF">MNOR_LOCUS4645</name>
</gene>
<feature type="compositionally biased region" description="Polar residues" evidence="2">
    <location>
        <begin position="151"/>
        <end position="168"/>
    </location>
</feature>
<keyword evidence="1" id="KW-0479">Metal-binding</keyword>
<dbReference type="InterPro" id="IPR013087">
    <property type="entry name" value="Znf_C2H2_type"/>
</dbReference>
<dbReference type="GO" id="GO:0005634">
    <property type="term" value="C:nucleus"/>
    <property type="evidence" value="ECO:0007669"/>
    <property type="project" value="TreeGrafter"/>
</dbReference>
<feature type="compositionally biased region" description="Low complexity" evidence="2">
    <location>
        <begin position="1259"/>
        <end position="1270"/>
    </location>
</feature>
<evidence type="ECO:0000259" key="3">
    <source>
        <dbReference type="PROSITE" id="PS50157"/>
    </source>
</evidence>
<dbReference type="GO" id="GO:0000977">
    <property type="term" value="F:RNA polymerase II transcription regulatory region sequence-specific DNA binding"/>
    <property type="evidence" value="ECO:0007669"/>
    <property type="project" value="TreeGrafter"/>
</dbReference>
<evidence type="ECO:0000256" key="1">
    <source>
        <dbReference type="PROSITE-ProRule" id="PRU00042"/>
    </source>
</evidence>
<keyword evidence="1" id="KW-0863">Zinc-finger</keyword>
<evidence type="ECO:0000313" key="4">
    <source>
        <dbReference type="EMBL" id="CAL4065187.1"/>
    </source>
</evidence>
<reference evidence="4 5" key="1">
    <citation type="submission" date="2024-05" db="EMBL/GenBank/DDBJ databases">
        <authorList>
            <person name="Wallberg A."/>
        </authorList>
    </citation>
    <scope>NUCLEOTIDE SEQUENCE [LARGE SCALE GENOMIC DNA]</scope>
</reference>
<feature type="region of interest" description="Disordered" evidence="2">
    <location>
        <begin position="632"/>
        <end position="666"/>
    </location>
</feature>
<accession>A0AAV2PXB6</accession>